<keyword evidence="2" id="KW-1185">Reference proteome</keyword>
<dbReference type="Proteomes" id="UP000253303">
    <property type="component" value="Unassembled WGS sequence"/>
</dbReference>
<name>A0A366M3T7_9ACTN</name>
<organism evidence="1 2">
    <name type="scientific">Spongiactinospora rosea</name>
    <dbReference type="NCBI Taxonomy" id="2248750"/>
    <lineage>
        <taxon>Bacteria</taxon>
        <taxon>Bacillati</taxon>
        <taxon>Actinomycetota</taxon>
        <taxon>Actinomycetes</taxon>
        <taxon>Streptosporangiales</taxon>
        <taxon>Streptosporangiaceae</taxon>
        <taxon>Spongiactinospora</taxon>
    </lineage>
</organism>
<sequence length="98" mass="10737">MTTGEGQRRCFEPGFVVALRVREGAAPLRSYVGKVQAADEHGVRVTLADWLVGGFVSHDLFVPWANIEVAYIATEDYTPGEGELGRWQEALKADSGQE</sequence>
<dbReference type="EMBL" id="QMEY01000003">
    <property type="protein sequence ID" value="RBQ20473.1"/>
    <property type="molecule type" value="Genomic_DNA"/>
</dbReference>
<proteinExistence type="predicted"/>
<gene>
    <name evidence="1" type="ORF">DP939_11910</name>
</gene>
<reference evidence="1 2" key="1">
    <citation type="submission" date="2018-06" db="EMBL/GenBank/DDBJ databases">
        <title>Sphaerisporangium craniellae sp. nov., isolated from a marine sponge in the South China Sea.</title>
        <authorList>
            <person name="Li L."/>
        </authorList>
    </citation>
    <scope>NUCLEOTIDE SEQUENCE [LARGE SCALE GENOMIC DNA]</scope>
    <source>
        <strain evidence="1 2">LHW63015</strain>
    </source>
</reference>
<comment type="caution">
    <text evidence="1">The sequence shown here is derived from an EMBL/GenBank/DDBJ whole genome shotgun (WGS) entry which is preliminary data.</text>
</comment>
<evidence type="ECO:0000313" key="1">
    <source>
        <dbReference type="EMBL" id="RBQ20473.1"/>
    </source>
</evidence>
<accession>A0A366M3T7</accession>
<dbReference type="AlphaFoldDB" id="A0A366M3T7"/>
<dbReference type="RefSeq" id="WP_113980667.1">
    <property type="nucleotide sequence ID" value="NZ_QMEY01000003.1"/>
</dbReference>
<evidence type="ECO:0000313" key="2">
    <source>
        <dbReference type="Proteomes" id="UP000253303"/>
    </source>
</evidence>
<dbReference type="OrthoDB" id="9834308at2"/>
<protein>
    <submittedName>
        <fullName evidence="1">Uncharacterized protein</fullName>
    </submittedName>
</protein>